<reference evidence="5" key="1">
    <citation type="journal article" date="2019" name="Nat. Commun.">
        <title>The genome of broomcorn millet.</title>
        <authorList>
            <person name="Zou C."/>
            <person name="Miki D."/>
            <person name="Li D."/>
            <person name="Tang Q."/>
            <person name="Xiao L."/>
            <person name="Rajput S."/>
            <person name="Deng P."/>
            <person name="Jia W."/>
            <person name="Huang R."/>
            <person name="Zhang M."/>
            <person name="Sun Y."/>
            <person name="Hu J."/>
            <person name="Fu X."/>
            <person name="Schnable P.S."/>
            <person name="Li F."/>
            <person name="Zhang H."/>
            <person name="Feng B."/>
            <person name="Zhu X."/>
            <person name="Liu R."/>
            <person name="Schnable J.C."/>
            <person name="Zhu J.-K."/>
            <person name="Zhang H."/>
        </authorList>
    </citation>
    <scope>NUCLEOTIDE SEQUENCE [LARGE SCALE GENOMIC DNA]</scope>
</reference>
<dbReference type="PANTHER" id="PTHR26379">
    <property type="entry name" value="BTB/POZ AND MATH DOMAIN-CONTAINING PROTEIN 1"/>
    <property type="match status" value="1"/>
</dbReference>
<dbReference type="PANTHER" id="PTHR26379:SF473">
    <property type="entry name" value="BTB DOMAIN-CONTAINING PROTEIN"/>
    <property type="match status" value="1"/>
</dbReference>
<gene>
    <name evidence="4" type="ORF">C2845_PM14G18570</name>
</gene>
<dbReference type="GO" id="GO:0016567">
    <property type="term" value="P:protein ubiquitination"/>
    <property type="evidence" value="ECO:0007669"/>
    <property type="project" value="InterPro"/>
</dbReference>
<dbReference type="Proteomes" id="UP000275267">
    <property type="component" value="Unassembled WGS sequence"/>
</dbReference>
<comment type="caution">
    <text evidence="4">The sequence shown here is derived from an EMBL/GenBank/DDBJ whole genome shotgun (WGS) entry which is preliminary data.</text>
</comment>
<dbReference type="OrthoDB" id="10261408at2759"/>
<dbReference type="Gene3D" id="2.60.210.10">
    <property type="entry name" value="Apoptosis, Tumor Necrosis Factor Receptor Associated Protein 2, Chain A"/>
    <property type="match status" value="1"/>
</dbReference>
<dbReference type="PROSITE" id="PS50144">
    <property type="entry name" value="MATH"/>
    <property type="match status" value="1"/>
</dbReference>
<dbReference type="Gene3D" id="3.30.710.10">
    <property type="entry name" value="Potassium Channel Kv1.1, Chain A"/>
    <property type="match status" value="1"/>
</dbReference>
<dbReference type="EMBL" id="PQIB02000016">
    <property type="protein sequence ID" value="RLM60324.1"/>
    <property type="molecule type" value="Genomic_DNA"/>
</dbReference>
<dbReference type="SUPFAM" id="SSF54695">
    <property type="entry name" value="POZ domain"/>
    <property type="match status" value="1"/>
</dbReference>
<name>A0A3L6PKI1_PANMI</name>
<dbReference type="InterPro" id="IPR000210">
    <property type="entry name" value="BTB/POZ_dom"/>
</dbReference>
<dbReference type="InterPro" id="IPR011333">
    <property type="entry name" value="SKP1/BTB/POZ_sf"/>
</dbReference>
<dbReference type="CDD" id="cd00121">
    <property type="entry name" value="MATH"/>
    <property type="match status" value="1"/>
</dbReference>
<dbReference type="PROSITE" id="PS50097">
    <property type="entry name" value="BTB"/>
    <property type="match status" value="1"/>
</dbReference>
<evidence type="ECO:0000313" key="4">
    <source>
        <dbReference type="EMBL" id="RLM60324.1"/>
    </source>
</evidence>
<accession>A0A3L6PKI1</accession>
<evidence type="ECO:0000256" key="1">
    <source>
        <dbReference type="ARBA" id="ARBA00004906"/>
    </source>
</evidence>
<keyword evidence="5" id="KW-1185">Reference proteome</keyword>
<organism evidence="4 5">
    <name type="scientific">Panicum miliaceum</name>
    <name type="common">Proso millet</name>
    <name type="synonym">Broomcorn millet</name>
    <dbReference type="NCBI Taxonomy" id="4540"/>
    <lineage>
        <taxon>Eukaryota</taxon>
        <taxon>Viridiplantae</taxon>
        <taxon>Streptophyta</taxon>
        <taxon>Embryophyta</taxon>
        <taxon>Tracheophyta</taxon>
        <taxon>Spermatophyta</taxon>
        <taxon>Magnoliopsida</taxon>
        <taxon>Liliopsida</taxon>
        <taxon>Poales</taxon>
        <taxon>Poaceae</taxon>
        <taxon>PACMAD clade</taxon>
        <taxon>Panicoideae</taxon>
        <taxon>Panicodae</taxon>
        <taxon>Paniceae</taxon>
        <taxon>Panicinae</taxon>
        <taxon>Panicum</taxon>
        <taxon>Panicum sect. Panicum</taxon>
    </lineage>
</organism>
<feature type="domain" description="MATH" evidence="3">
    <location>
        <begin position="34"/>
        <end position="154"/>
    </location>
</feature>
<dbReference type="SUPFAM" id="SSF49599">
    <property type="entry name" value="TRAF domain-like"/>
    <property type="match status" value="1"/>
</dbReference>
<evidence type="ECO:0000259" key="2">
    <source>
        <dbReference type="PROSITE" id="PS50097"/>
    </source>
</evidence>
<dbReference type="Pfam" id="PF22486">
    <property type="entry name" value="MATH_2"/>
    <property type="match status" value="1"/>
</dbReference>
<dbReference type="InterPro" id="IPR045005">
    <property type="entry name" value="BPM1-6"/>
</dbReference>
<dbReference type="STRING" id="4540.A0A3L6PKI1"/>
<evidence type="ECO:0008006" key="6">
    <source>
        <dbReference type="Google" id="ProtNLM"/>
    </source>
</evidence>
<feature type="domain" description="BTB" evidence="2">
    <location>
        <begin position="183"/>
        <end position="233"/>
    </location>
</feature>
<dbReference type="InterPro" id="IPR008974">
    <property type="entry name" value="TRAF-like"/>
</dbReference>
<sequence length="233" mass="25513">MTIVMLRHNLVANSAVGEQHGSAGLEGRPIDFRFHEFRLDYEQTKHLAFKHGIHSDPFSAGSHMWSLSCFPYVAPDKGEYISIFVRLESKPGSVSAIVEVSFMDKDGKPSLAAGRRTGVHLFQHKDWGWVHLVPKTDLVKNYVTEGHIRIVCGIMVVNGCSIPVPPSDVVEHLGTLLDSTDGADVSFIIDSETFHAHRVVLGARSPVFRAELLGSMAETPSLEMASLVTAPQG</sequence>
<evidence type="ECO:0000259" key="3">
    <source>
        <dbReference type="PROSITE" id="PS50144"/>
    </source>
</evidence>
<dbReference type="AlphaFoldDB" id="A0A3L6PKI1"/>
<dbReference type="Pfam" id="PF00651">
    <property type="entry name" value="BTB"/>
    <property type="match status" value="1"/>
</dbReference>
<evidence type="ECO:0000313" key="5">
    <source>
        <dbReference type="Proteomes" id="UP000275267"/>
    </source>
</evidence>
<comment type="pathway">
    <text evidence="1">Protein modification; protein ubiquitination.</text>
</comment>
<dbReference type="InterPro" id="IPR002083">
    <property type="entry name" value="MATH/TRAF_dom"/>
</dbReference>
<proteinExistence type="predicted"/>
<protein>
    <recommendedName>
        <fullName evidence="6">BTB domain-containing protein</fullName>
    </recommendedName>
</protein>